<dbReference type="Pfam" id="PF16770">
    <property type="entry name" value="RTT107_BRCT_5"/>
    <property type="match status" value="2"/>
</dbReference>
<protein>
    <recommendedName>
        <fullName evidence="3">Mediator of DNA damage checkpoint protein 1</fullName>
    </recommendedName>
    <alternativeName>
        <fullName evidence="13">PAX transactivation activation domain-interacting protein</fullName>
    </alternativeName>
    <alternativeName>
        <fullName evidence="12">PAX-interacting protein 1</fullName>
    </alternativeName>
</protein>
<feature type="compositionally biased region" description="Acidic residues" evidence="14">
    <location>
        <begin position="1374"/>
        <end position="1393"/>
    </location>
</feature>
<keyword evidence="11" id="KW-0131">Cell cycle</keyword>
<keyword evidence="7" id="KW-0227">DNA damage</keyword>
<feature type="compositionally biased region" description="Polar residues" evidence="14">
    <location>
        <begin position="1481"/>
        <end position="1498"/>
    </location>
</feature>
<feature type="region of interest" description="Disordered" evidence="14">
    <location>
        <begin position="274"/>
        <end position="570"/>
    </location>
</feature>
<feature type="domain" description="BRCT" evidence="16">
    <location>
        <begin position="1743"/>
        <end position="1806"/>
    </location>
</feature>
<dbReference type="Proteomes" id="UP000663845">
    <property type="component" value="Unassembled WGS sequence"/>
</dbReference>
<feature type="compositionally biased region" description="Basic residues" evidence="14">
    <location>
        <begin position="1402"/>
        <end position="1417"/>
    </location>
</feature>
<keyword evidence="10" id="KW-0539">Nucleus</keyword>
<keyword evidence="8" id="KW-0832">Ubl conjugation</keyword>
<dbReference type="Gene3D" id="2.60.200.20">
    <property type="match status" value="2"/>
</dbReference>
<feature type="region of interest" description="Disordered" evidence="14">
    <location>
        <begin position="584"/>
        <end position="776"/>
    </location>
</feature>
<dbReference type="GO" id="GO:0005634">
    <property type="term" value="C:nucleus"/>
    <property type="evidence" value="ECO:0007669"/>
    <property type="project" value="UniProtKB-SubCell"/>
</dbReference>
<dbReference type="GO" id="GO:0006974">
    <property type="term" value="P:DNA damage response"/>
    <property type="evidence" value="ECO:0007669"/>
    <property type="project" value="UniProtKB-KW"/>
</dbReference>
<organism evidence="17 18">
    <name type="scientific">Adineta steineri</name>
    <dbReference type="NCBI Taxonomy" id="433720"/>
    <lineage>
        <taxon>Eukaryota</taxon>
        <taxon>Metazoa</taxon>
        <taxon>Spiralia</taxon>
        <taxon>Gnathifera</taxon>
        <taxon>Rotifera</taxon>
        <taxon>Eurotatoria</taxon>
        <taxon>Bdelloidea</taxon>
        <taxon>Adinetida</taxon>
        <taxon>Adinetidae</taxon>
        <taxon>Adineta</taxon>
    </lineage>
</organism>
<keyword evidence="5" id="KW-1017">Isopeptide bond</keyword>
<feature type="compositionally biased region" description="Low complexity" evidence="14">
    <location>
        <begin position="1128"/>
        <end position="1142"/>
    </location>
</feature>
<evidence type="ECO:0000256" key="12">
    <source>
        <dbReference type="ARBA" id="ARBA00023858"/>
    </source>
</evidence>
<evidence type="ECO:0000256" key="1">
    <source>
        <dbReference type="ARBA" id="ARBA00004123"/>
    </source>
</evidence>
<comment type="caution">
    <text evidence="17">The sequence shown here is derived from an EMBL/GenBank/DDBJ whole genome shotgun (WGS) entry which is preliminary data.</text>
</comment>
<evidence type="ECO:0000256" key="8">
    <source>
        <dbReference type="ARBA" id="ARBA00022843"/>
    </source>
</evidence>
<feature type="compositionally biased region" description="Basic residues" evidence="14">
    <location>
        <begin position="453"/>
        <end position="468"/>
    </location>
</feature>
<feature type="compositionally biased region" description="Polar residues" evidence="14">
    <location>
        <begin position="532"/>
        <end position="549"/>
    </location>
</feature>
<feature type="compositionally biased region" description="Polar residues" evidence="14">
    <location>
        <begin position="1340"/>
        <end position="1351"/>
    </location>
</feature>
<feature type="compositionally biased region" description="Low complexity" evidence="14">
    <location>
        <begin position="1535"/>
        <end position="1563"/>
    </location>
</feature>
<comment type="subcellular location">
    <subcellularLocation>
        <location evidence="2">Chromosome</location>
    </subcellularLocation>
    <subcellularLocation>
        <location evidence="1">Nucleus</location>
    </subcellularLocation>
</comment>
<evidence type="ECO:0000256" key="13">
    <source>
        <dbReference type="ARBA" id="ARBA00030146"/>
    </source>
</evidence>
<dbReference type="SMART" id="SM00240">
    <property type="entry name" value="FHA"/>
    <property type="match status" value="2"/>
</dbReference>
<feature type="compositionally biased region" description="Pro residues" evidence="14">
    <location>
        <begin position="733"/>
        <end position="743"/>
    </location>
</feature>
<sequence>MTDLDSTEIIANDESFTENPPTIDTKASLSILNDTDPQLFQINKETIIGRSNPSDFIIAAPSLSKQHAKITINNGQYFITDLGSSNKTFHNKTQLQPNVCYALHDGDEVKFGEINCLFQEEKQINLKVDSQATVNPATQTISNSYENQEPIQAIKIWSQNNNEMKTSKQNGIDDSPNKSSSSFTPFSSSAVTNDIDIDDNNLIIGSTPLPASVPLIIESKELNNDDQLEIISSPQTKKILSNDSIVPTEMEDTPPPSNGLVTIENAQQLEMETSTPLKPLDNPDEQMDNSTPKLNEEVEESNNITDDTPIKQQNEGTTNPEIVKPIQPEEEMDTEQTIESPSMVIDDKQQQQQDNTDEMEDEVLPTLNADAMTVDETEKPNTENTPVTMEQETTAEVNKSLETPSIEAVTKVDESTATVPPEAEVNEQEEGEEEEEAEEGEAEESGPVTGRGVARRNVRRARGRRRGTAARARVVSTRILGGRRNPVVPPTTSNEENNKTLEETVNTEPEESPEKPVSAPVVKEKKPRKNETSTPNQESNQTDASSNVRVSARIKDRISTGRNRQFPYADDYVDLDVLEKQAKTNAATTATPPPPPTTLTTTTAAAAVTTTTATPTGRKSNRGRASASPQKRISLRQQPIDASENSEEKDKTDIYEQMDTVVENQEPTPKTGGRKRKSTTPVSAVATKRNRPATPQSVPTVNTRRKQTSPVEVSPVVAKSTRRTTGGQKQAAPQPPPPSPPPAVTTTTTPKRGRKSTKLATSTEQSPEKQNSTADRPVRIALSSHLNFDQHHFDILRNLGFEIMDESCQVDALVVDRIRRTKKFFMCLARGALILSPAWIEIMIKENRYIPYEKYFLKDTNAETRYGFELRESVRLAKQGPIFENRKFFCTKDTSPPYDDLKDIIEAAGGKLVEKMNMNKPGKDIICIVAQVHKNDYEDLFKKNVSIVSEEFILSGISKQKLDFDAFTENPPTIDTKASLSILNGTDRQLFQINKETIIGRSNPSDFIIAAPSLSKQHAKITINNGQYFITDLGSSNKTFHNKTQLQPNVCYALHDGDEVKFGEINCLFQEEKQINSKVDSQATVNPSTQTISNSYENQEPIQAIKIWSQNNNEVKTSKQNGIDDSPNKSSSSFTPFSSSTVANDIDIDDNNLIIGSTPLPASVPLIIESKELNNDDQLEIISSPQTKKILSNDSIVPTEMEDAPPPSNGLVTIENAQQLDMETSTPLKPLDNPDEQMDNSTPKLNEEVEESNNITDDTPIKQQNEGTTNQEIVKPIQPEEEMDTEQTTESPSMVIDDKQQQPDNTDEMEEEVLPTLNADAMTVDETEKPNIENAPVTMEQETTSEVNKSLETPPIEPVTKIDESTATVPPEAEVNEQEEGEEEEVEAEEAEESGPVTGRGVARRNVRRARGRRRGTAARARVVSTRILGGRRNPVVPPTTINEENNKTLEETINTEPEESPEKLVSAPVVKEKKPRKNETSTPNQESNQTDAGSNVRVSARIKDRISTGRNRQFPYADDYVDLDVLEKQAKTNAATTATPPPTTTAAAAAAAVTTTTTATPTGRKSNRGRASASPQKRISLRQQPIDASENSEEKDKTDIYEQMDTVVENQEPTPKTTGRKRKSTTPVSTVATKRNRPATPQSVPTVNTRRKQTSPVEVSPVVAKSTRRTTGGQKQAAPQPPPPSPPPAITTATTTTPKRGRKSTKLATSIEQSPEKQNSTADRPVRIALSSHLNFDQHHFDILRNLGFEIMDESCQVDALVVDRIRRTKKFFMCLARGALILSPAWIEIMIKENRYIPYEKYFLKDTNAETRYGFELRESVRLAKQGPIFENRKFFCTKDTSPPYDDLKDIIEAAGGYIYR</sequence>
<feature type="region of interest" description="Disordered" evidence="14">
    <location>
        <begin position="1533"/>
        <end position="1725"/>
    </location>
</feature>
<dbReference type="Pfam" id="PF16589">
    <property type="entry name" value="BRCT_2"/>
    <property type="match status" value="1"/>
</dbReference>
<evidence type="ECO:0000256" key="10">
    <source>
        <dbReference type="ARBA" id="ARBA00023242"/>
    </source>
</evidence>
<evidence type="ECO:0000259" key="15">
    <source>
        <dbReference type="PROSITE" id="PS50006"/>
    </source>
</evidence>
<dbReference type="PROSITE" id="PS50172">
    <property type="entry name" value="BRCT"/>
    <property type="match status" value="3"/>
</dbReference>
<feature type="compositionally biased region" description="Polar residues" evidence="14">
    <location>
        <begin position="627"/>
        <end position="637"/>
    </location>
</feature>
<feature type="compositionally biased region" description="Low complexity" evidence="14">
    <location>
        <begin position="1418"/>
        <end position="1427"/>
    </location>
</feature>
<evidence type="ECO:0000256" key="3">
    <source>
        <dbReference type="ARBA" id="ARBA00015014"/>
    </source>
</evidence>
<dbReference type="GO" id="GO:0005694">
    <property type="term" value="C:chromosome"/>
    <property type="evidence" value="ECO:0007669"/>
    <property type="project" value="UniProtKB-SubCell"/>
</dbReference>
<evidence type="ECO:0000256" key="2">
    <source>
        <dbReference type="ARBA" id="ARBA00004286"/>
    </source>
</evidence>
<keyword evidence="4" id="KW-0158">Chromosome</keyword>
<feature type="domain" description="FHA" evidence="15">
    <location>
        <begin position="46"/>
        <end position="95"/>
    </location>
</feature>
<feature type="compositionally biased region" description="Acidic residues" evidence="14">
    <location>
        <begin position="424"/>
        <end position="444"/>
    </location>
</feature>
<feature type="compositionally biased region" description="Low complexity" evidence="14">
    <location>
        <begin position="177"/>
        <end position="187"/>
    </location>
</feature>
<feature type="compositionally biased region" description="Low complexity" evidence="14">
    <location>
        <begin position="469"/>
        <end position="478"/>
    </location>
</feature>
<gene>
    <name evidence="17" type="ORF">JYZ213_LOCUS27804</name>
</gene>
<evidence type="ECO:0000256" key="14">
    <source>
        <dbReference type="SAM" id="MobiDB-lite"/>
    </source>
</evidence>
<feature type="region of interest" description="Disordered" evidence="14">
    <location>
        <begin position="1225"/>
        <end position="1512"/>
    </location>
</feature>
<evidence type="ECO:0000256" key="6">
    <source>
        <dbReference type="ARBA" id="ARBA00022737"/>
    </source>
</evidence>
<evidence type="ECO:0000313" key="17">
    <source>
        <dbReference type="EMBL" id="CAF1217340.1"/>
    </source>
</evidence>
<dbReference type="Gene3D" id="3.40.50.10190">
    <property type="entry name" value="BRCT domain"/>
    <property type="match status" value="3"/>
</dbReference>
<keyword evidence="9" id="KW-0007">Acetylation</keyword>
<evidence type="ECO:0000256" key="4">
    <source>
        <dbReference type="ARBA" id="ARBA00022454"/>
    </source>
</evidence>
<feature type="compositionally biased region" description="Polar residues" evidence="14">
    <location>
        <begin position="758"/>
        <end position="774"/>
    </location>
</feature>
<feature type="compositionally biased region" description="Polar residues" evidence="14">
    <location>
        <begin position="1609"/>
        <end position="1618"/>
    </location>
</feature>
<feature type="domain" description="FHA" evidence="15">
    <location>
        <begin position="997"/>
        <end position="1046"/>
    </location>
</feature>
<feature type="region of interest" description="Disordered" evidence="14">
    <location>
        <begin position="1115"/>
        <end position="1142"/>
    </location>
</feature>
<dbReference type="InterPro" id="IPR000253">
    <property type="entry name" value="FHA_dom"/>
</dbReference>
<keyword evidence="6" id="KW-0677">Repeat</keyword>
<evidence type="ECO:0000256" key="9">
    <source>
        <dbReference type="ARBA" id="ARBA00022990"/>
    </source>
</evidence>
<accession>A0A814XL53</accession>
<dbReference type="EMBL" id="CAJNOG010000393">
    <property type="protein sequence ID" value="CAF1217340.1"/>
    <property type="molecule type" value="Genomic_DNA"/>
</dbReference>
<dbReference type="PROSITE" id="PS50006">
    <property type="entry name" value="FHA_DOMAIN"/>
    <property type="match status" value="2"/>
</dbReference>
<dbReference type="SMART" id="SM00292">
    <property type="entry name" value="BRCT"/>
    <property type="match status" value="3"/>
</dbReference>
<evidence type="ECO:0000256" key="7">
    <source>
        <dbReference type="ARBA" id="ARBA00022763"/>
    </source>
</evidence>
<feature type="domain" description="BRCT" evidence="16">
    <location>
        <begin position="794"/>
        <end position="857"/>
    </location>
</feature>
<dbReference type="InterPro" id="IPR036420">
    <property type="entry name" value="BRCT_dom_sf"/>
</dbReference>
<dbReference type="InterPro" id="IPR051579">
    <property type="entry name" value="DDR_Transcriptional_Reg"/>
</dbReference>
<feature type="compositionally biased region" description="Polar residues" evidence="14">
    <location>
        <begin position="1252"/>
        <end position="1272"/>
    </location>
</feature>
<feature type="compositionally biased region" description="Polar residues" evidence="14">
    <location>
        <begin position="1626"/>
        <end position="1649"/>
    </location>
</feature>
<feature type="region of interest" description="Disordered" evidence="14">
    <location>
        <begin position="164"/>
        <end position="187"/>
    </location>
</feature>
<evidence type="ECO:0000313" key="18">
    <source>
        <dbReference type="Proteomes" id="UP000663845"/>
    </source>
</evidence>
<reference evidence="17" key="1">
    <citation type="submission" date="2021-02" db="EMBL/GenBank/DDBJ databases">
        <authorList>
            <person name="Nowell W R."/>
        </authorList>
    </citation>
    <scope>NUCLEOTIDE SEQUENCE</scope>
</reference>
<dbReference type="PANTHER" id="PTHR23196">
    <property type="entry name" value="PAX TRANSCRIPTION ACTIVATION DOMAIN INTERACTING PROTEIN"/>
    <property type="match status" value="1"/>
</dbReference>
<dbReference type="CDD" id="cd18432">
    <property type="entry name" value="BRCT_PAXIP1_rpt6_like"/>
    <property type="match status" value="1"/>
</dbReference>
<feature type="compositionally biased region" description="Polar residues" evidence="14">
    <location>
        <begin position="693"/>
        <end position="702"/>
    </location>
</feature>
<feature type="compositionally biased region" description="Pro residues" evidence="14">
    <location>
        <begin position="1680"/>
        <end position="1690"/>
    </location>
</feature>
<evidence type="ECO:0000256" key="5">
    <source>
        <dbReference type="ARBA" id="ARBA00022499"/>
    </source>
</evidence>
<feature type="compositionally biased region" description="Low complexity" evidence="14">
    <location>
        <begin position="598"/>
        <end position="616"/>
    </location>
</feature>
<name>A0A814XL53_9BILA</name>
<feature type="domain" description="BRCT" evidence="16">
    <location>
        <begin position="878"/>
        <end position="962"/>
    </location>
</feature>
<feature type="compositionally biased region" description="Polar residues" evidence="14">
    <location>
        <begin position="301"/>
        <end position="320"/>
    </location>
</feature>
<dbReference type="InterPro" id="IPR008984">
    <property type="entry name" value="SMAD_FHA_dom_sf"/>
</dbReference>
<feature type="compositionally biased region" description="Polar residues" evidence="14">
    <location>
        <begin position="1574"/>
        <end position="1584"/>
    </location>
</feature>
<dbReference type="PANTHER" id="PTHR23196:SF1">
    <property type="entry name" value="PAX-INTERACTING PROTEIN 1"/>
    <property type="match status" value="1"/>
</dbReference>
<evidence type="ECO:0000256" key="11">
    <source>
        <dbReference type="ARBA" id="ARBA00023306"/>
    </source>
</evidence>
<dbReference type="InterPro" id="IPR001357">
    <property type="entry name" value="BRCT_dom"/>
</dbReference>
<dbReference type="CDD" id="cd17744">
    <property type="entry name" value="BRCT_MDC1_rpt1"/>
    <property type="match status" value="2"/>
</dbReference>
<dbReference type="Pfam" id="PF00498">
    <property type="entry name" value="FHA"/>
    <property type="match status" value="2"/>
</dbReference>
<dbReference type="SUPFAM" id="SSF49879">
    <property type="entry name" value="SMAD/FHA domain"/>
    <property type="match status" value="2"/>
</dbReference>
<feature type="compositionally biased region" description="Polar residues" evidence="14">
    <location>
        <begin position="1707"/>
        <end position="1723"/>
    </location>
</feature>
<feature type="compositionally biased region" description="Polar residues" evidence="14">
    <location>
        <begin position="382"/>
        <end position="403"/>
    </location>
</feature>
<evidence type="ECO:0000259" key="16">
    <source>
        <dbReference type="PROSITE" id="PS50172"/>
    </source>
</evidence>
<proteinExistence type="predicted"/>
<dbReference type="SUPFAM" id="SSF52113">
    <property type="entry name" value="BRCT domain"/>
    <property type="match status" value="3"/>
</dbReference>